<comment type="similarity">
    <text evidence="2">Belongs to the major facilitator superfamily.</text>
</comment>
<evidence type="ECO:0000256" key="4">
    <source>
        <dbReference type="ARBA" id="ARBA00022989"/>
    </source>
</evidence>
<feature type="transmembrane region" description="Helical" evidence="6">
    <location>
        <begin position="114"/>
        <end position="137"/>
    </location>
</feature>
<feature type="transmembrane region" description="Helical" evidence="6">
    <location>
        <begin position="81"/>
        <end position="102"/>
    </location>
</feature>
<dbReference type="InterPro" id="IPR036259">
    <property type="entry name" value="MFS_trans_sf"/>
</dbReference>
<reference evidence="9" key="1">
    <citation type="journal article" date="2014" name="Genome Announc.">
        <title>Draft genome sequence of the formaldehyde-resistant fungus Byssochlamys spectabilis No. 5 (anamorph Paecilomyces variotii No. 5) (NBRC109023).</title>
        <authorList>
            <person name="Oka T."/>
            <person name="Ekino K."/>
            <person name="Fukuda K."/>
            <person name="Nomura Y."/>
        </authorList>
    </citation>
    <scope>NUCLEOTIDE SEQUENCE [LARGE SCALE GENOMIC DNA]</scope>
    <source>
        <strain evidence="9">No. 5 / NBRC 109023</strain>
    </source>
</reference>
<evidence type="ECO:0000313" key="8">
    <source>
        <dbReference type="EMBL" id="GAD94416.1"/>
    </source>
</evidence>
<dbReference type="GO" id="GO:0005886">
    <property type="term" value="C:plasma membrane"/>
    <property type="evidence" value="ECO:0007669"/>
    <property type="project" value="UniProtKB-SubCell"/>
</dbReference>
<name>V5FXI0_BYSSN</name>
<feature type="transmembrane region" description="Helical" evidence="6">
    <location>
        <begin position="208"/>
        <end position="231"/>
    </location>
</feature>
<dbReference type="Gene3D" id="1.20.1250.20">
    <property type="entry name" value="MFS general substrate transporter like domains"/>
    <property type="match status" value="1"/>
</dbReference>
<feature type="transmembrane region" description="Helical" evidence="6">
    <location>
        <begin position="367"/>
        <end position="391"/>
    </location>
</feature>
<gene>
    <name evidence="8" type="ORF">PVAR5_3042</name>
</gene>
<dbReference type="InterPro" id="IPR011701">
    <property type="entry name" value="MFS"/>
</dbReference>
<feature type="transmembrane region" description="Helical" evidence="6">
    <location>
        <begin position="508"/>
        <end position="526"/>
    </location>
</feature>
<dbReference type="PANTHER" id="PTHR23502:SF134">
    <property type="entry name" value="MAJOR FACILITATOR SUPERFAMILY (MFS) PROFILE DOMAIN-CONTAINING PROTEIN-RELATED"/>
    <property type="match status" value="1"/>
</dbReference>
<keyword evidence="4 6" id="KW-1133">Transmembrane helix</keyword>
<evidence type="ECO:0000259" key="7">
    <source>
        <dbReference type="PROSITE" id="PS50850"/>
    </source>
</evidence>
<feature type="transmembrane region" description="Helical" evidence="6">
    <location>
        <begin position="438"/>
        <end position="463"/>
    </location>
</feature>
<keyword evidence="9" id="KW-1185">Reference proteome</keyword>
<keyword evidence="5 6" id="KW-0472">Membrane</keyword>
<dbReference type="InterPro" id="IPR020846">
    <property type="entry name" value="MFS_dom"/>
</dbReference>
<dbReference type="FunFam" id="1.20.1250.20:FF:000082">
    <property type="entry name" value="MFS multidrug transporter, putative"/>
    <property type="match status" value="1"/>
</dbReference>
<feature type="transmembrane region" description="Helical" evidence="6">
    <location>
        <begin position="475"/>
        <end position="496"/>
    </location>
</feature>
<dbReference type="EMBL" id="BAUL01000090">
    <property type="protein sequence ID" value="GAD94416.1"/>
    <property type="molecule type" value="Genomic_DNA"/>
</dbReference>
<keyword evidence="3 6" id="KW-0812">Transmembrane</keyword>
<feature type="transmembrane region" description="Helical" evidence="6">
    <location>
        <begin position="335"/>
        <end position="361"/>
    </location>
</feature>
<dbReference type="GO" id="GO:0022857">
    <property type="term" value="F:transmembrane transporter activity"/>
    <property type="evidence" value="ECO:0007669"/>
    <property type="project" value="InterPro"/>
</dbReference>
<evidence type="ECO:0000256" key="3">
    <source>
        <dbReference type="ARBA" id="ARBA00022692"/>
    </source>
</evidence>
<evidence type="ECO:0000256" key="1">
    <source>
        <dbReference type="ARBA" id="ARBA00004651"/>
    </source>
</evidence>
<evidence type="ECO:0000256" key="6">
    <source>
        <dbReference type="SAM" id="Phobius"/>
    </source>
</evidence>
<protein>
    <recommendedName>
        <fullName evidence="7">Major facilitator superfamily (MFS) profile domain-containing protein</fullName>
    </recommendedName>
</protein>
<feature type="domain" description="Major facilitator superfamily (MFS) profile" evidence="7">
    <location>
        <begin position="83"/>
        <end position="535"/>
    </location>
</feature>
<dbReference type="Pfam" id="PF07690">
    <property type="entry name" value="MFS_1"/>
    <property type="match status" value="1"/>
</dbReference>
<sequence length="542" mass="59919">MSSPVFPLDDHAFSHSVIVIKKQTECSDGSLRERNSYVPIVHKQLTFQTELPVASQVPDHLGPPDIKSLVSPYDWSGPRKALITGISCSTTIFSGFGASSLGPGESQMSAEWHVSMVALAVGIMLYCFGFAIGPMALAPFSEINGRRPVFIATAVIFLLSQLGNSLTRSYAGILVTRFFGGIGGSAFSSMVGGIVADIYHARNRNTPMVIFSGATLFGMGLGPIICGLIAKNTTWRWIFYLQTIIAGIICIVLVLFLQETRENVVLRQKARALNKWHAKLENEGFYCFEKRTDGLAPAPIRLRWTIAADEERADLITMLRISVIRPFQLLFTEPVVFFFSLWAAFCWGVLYLNIAVIPYIFEHMYHFSLVNAEATFTAVCIAAILGTFLAIFQENLASRRKGWNSVPEHRLYFSCVESTLLPIGLFMFGWTTEYRVHWIVPAIAAAISTLGIFSIYLAVFNYLADIYHRYASSALAAQSFCRNMLGGVLPLVSIQMFNNLKYGPSSSLLGGIAVLLTAVPWVLVLYGPRIRAKSKLASEIMH</sequence>
<dbReference type="CDD" id="cd17323">
    <property type="entry name" value="MFS_Tpo1_MDR_like"/>
    <property type="match status" value="1"/>
</dbReference>
<feature type="transmembrane region" description="Helical" evidence="6">
    <location>
        <begin position="178"/>
        <end position="196"/>
    </location>
</feature>
<dbReference type="AlphaFoldDB" id="V5FXI0"/>
<dbReference type="eggNOG" id="KOG0255">
    <property type="taxonomic scope" value="Eukaryota"/>
</dbReference>
<proteinExistence type="inferred from homology"/>
<dbReference type="SUPFAM" id="SSF103473">
    <property type="entry name" value="MFS general substrate transporter"/>
    <property type="match status" value="1"/>
</dbReference>
<accession>V5FXI0</accession>
<dbReference type="Proteomes" id="UP000018001">
    <property type="component" value="Unassembled WGS sequence"/>
</dbReference>
<dbReference type="HOGENOM" id="CLU_008455_0_5_1"/>
<dbReference type="PROSITE" id="PS50850">
    <property type="entry name" value="MFS"/>
    <property type="match status" value="1"/>
</dbReference>
<dbReference type="FunFam" id="1.20.1720.10:FF:000061">
    <property type="entry name" value="Uncharacterized protein"/>
    <property type="match status" value="1"/>
</dbReference>
<organism evidence="8 9">
    <name type="scientific">Byssochlamys spectabilis (strain No. 5 / NBRC 109023)</name>
    <name type="common">Paecilomyces variotii</name>
    <dbReference type="NCBI Taxonomy" id="1356009"/>
    <lineage>
        <taxon>Eukaryota</taxon>
        <taxon>Fungi</taxon>
        <taxon>Dikarya</taxon>
        <taxon>Ascomycota</taxon>
        <taxon>Pezizomycotina</taxon>
        <taxon>Eurotiomycetes</taxon>
        <taxon>Eurotiomycetidae</taxon>
        <taxon>Eurotiales</taxon>
        <taxon>Thermoascaceae</taxon>
        <taxon>Paecilomyces</taxon>
    </lineage>
</organism>
<feature type="transmembrane region" description="Helical" evidence="6">
    <location>
        <begin position="237"/>
        <end position="257"/>
    </location>
</feature>
<dbReference type="PANTHER" id="PTHR23502">
    <property type="entry name" value="MAJOR FACILITATOR SUPERFAMILY"/>
    <property type="match status" value="1"/>
</dbReference>
<evidence type="ECO:0000313" key="9">
    <source>
        <dbReference type="Proteomes" id="UP000018001"/>
    </source>
</evidence>
<comment type="caution">
    <text evidence="8">The sequence shown here is derived from an EMBL/GenBank/DDBJ whole genome shotgun (WGS) entry which is preliminary data.</text>
</comment>
<dbReference type="InParanoid" id="V5FXI0"/>
<dbReference type="OrthoDB" id="6770063at2759"/>
<evidence type="ECO:0000256" key="5">
    <source>
        <dbReference type="ARBA" id="ARBA00023136"/>
    </source>
</evidence>
<comment type="subcellular location">
    <subcellularLocation>
        <location evidence="1">Cell membrane</location>
        <topology evidence="1">Multi-pass membrane protein</topology>
    </subcellularLocation>
</comment>
<evidence type="ECO:0000256" key="2">
    <source>
        <dbReference type="ARBA" id="ARBA00008335"/>
    </source>
</evidence>
<feature type="transmembrane region" description="Helical" evidence="6">
    <location>
        <begin position="411"/>
        <end position="432"/>
    </location>
</feature>